<evidence type="ECO:0000313" key="2">
    <source>
        <dbReference type="Proteomes" id="UP000744769"/>
    </source>
</evidence>
<dbReference type="Proteomes" id="UP000744769">
    <property type="component" value="Unassembled WGS sequence"/>
</dbReference>
<dbReference type="RefSeq" id="WP_166191783.1">
    <property type="nucleotide sequence ID" value="NZ_JAAOIV010000001.1"/>
</dbReference>
<accession>A0A967AYU0</accession>
<protein>
    <submittedName>
        <fullName evidence="1">Rossmann fold nucleotide-binding protein</fullName>
    </submittedName>
</protein>
<organism evidence="1 2">
    <name type="scientific">Metallococcus carri</name>
    <dbReference type="NCBI Taxonomy" id="1656884"/>
    <lineage>
        <taxon>Bacteria</taxon>
        <taxon>Bacillati</taxon>
        <taxon>Actinomycetota</taxon>
        <taxon>Actinomycetes</taxon>
        <taxon>Micrococcales</taxon>
        <taxon>Dermacoccaceae</taxon>
        <taxon>Metallococcus</taxon>
    </lineage>
</organism>
<gene>
    <name evidence="1" type="ORF">G9U51_00785</name>
</gene>
<comment type="caution">
    <text evidence="1">The sequence shown here is derived from an EMBL/GenBank/DDBJ whole genome shotgun (WGS) entry which is preliminary data.</text>
</comment>
<dbReference type="SUPFAM" id="SSF102405">
    <property type="entry name" value="MCP/YpsA-like"/>
    <property type="match status" value="1"/>
</dbReference>
<reference evidence="1" key="1">
    <citation type="submission" date="2020-03" db="EMBL/GenBank/DDBJ databases">
        <title>Draft sequencing of Calidifontibacter sp. DB0510.</title>
        <authorList>
            <person name="Kim D.-U."/>
        </authorList>
    </citation>
    <scope>NUCLEOTIDE SEQUENCE</scope>
    <source>
        <strain evidence="1">DB0510</strain>
    </source>
</reference>
<dbReference type="GO" id="GO:0005829">
    <property type="term" value="C:cytosol"/>
    <property type="evidence" value="ECO:0007669"/>
    <property type="project" value="TreeGrafter"/>
</dbReference>
<dbReference type="Gene3D" id="3.40.50.450">
    <property type="match status" value="1"/>
</dbReference>
<sequence>MPPIEVETADQLRTVLASGRSLHGLRFQDLDLTVCESQLLARGDLRGLVVLGGQCSQRLEVHLRSHGAFVFAEDPSLPIDTYRAHLYTYRDLYAGLPDRGYPTTPDARAYAWFKDPSVAQDAYITLQRAIHDDGISDALREFADGRLIVGIMGGHAVARGTTEYADTARLARDLANRGLGIATGGGPGAMEAANLGALQRDSAQLDLALTELAKVPDFRPSIDAWAKVAWQLRDRWGDAVDEAASLGIPTWFYGHEPPNLFAGMIAKFFSNALREDLLLQVCTGGIIVMPGAAGTVQEIFQAVTPRYYASPDVPLSPLVLVGRRQWTTDVPVWPALQALGQGSPLGPVVHLVDSPAEAIAVIAQAVEAAS</sequence>
<dbReference type="AlphaFoldDB" id="A0A967AYU0"/>
<keyword evidence="2" id="KW-1185">Reference proteome</keyword>
<name>A0A967AYU0_9MICO</name>
<dbReference type="PANTHER" id="PTHR43393:SF3">
    <property type="entry name" value="LYSINE DECARBOXYLASE-LIKE PROTEIN"/>
    <property type="match status" value="1"/>
</dbReference>
<dbReference type="InterPro" id="IPR052341">
    <property type="entry name" value="LOG_family_nucleotidases"/>
</dbReference>
<dbReference type="EMBL" id="JAAOIV010000001">
    <property type="protein sequence ID" value="NHN54320.1"/>
    <property type="molecule type" value="Genomic_DNA"/>
</dbReference>
<proteinExistence type="predicted"/>
<evidence type="ECO:0000313" key="1">
    <source>
        <dbReference type="EMBL" id="NHN54320.1"/>
    </source>
</evidence>
<dbReference type="PANTHER" id="PTHR43393">
    <property type="entry name" value="CYTOKININ RIBOSIDE 5'-MONOPHOSPHATE PHOSPHORIBOHYDROLASE"/>
    <property type="match status" value="1"/>
</dbReference>